<dbReference type="AlphaFoldDB" id="A0A562BE76"/>
<proteinExistence type="inferred from homology"/>
<comment type="similarity">
    <text evidence="1">Belongs to the CutA family.</text>
</comment>
<dbReference type="Gene3D" id="3.30.70.120">
    <property type="match status" value="1"/>
</dbReference>
<dbReference type="InterPro" id="IPR011322">
    <property type="entry name" value="N-reg_PII-like_a/b"/>
</dbReference>
<dbReference type="Proteomes" id="UP000318141">
    <property type="component" value="Unassembled WGS sequence"/>
</dbReference>
<name>A0A562BE76_9BURK</name>
<reference evidence="2 3" key="1">
    <citation type="submission" date="2019-07" db="EMBL/GenBank/DDBJ databases">
        <title>Genome sequencing of lignin-degrading bacterial isolates.</title>
        <authorList>
            <person name="Gladden J."/>
        </authorList>
    </citation>
    <scope>NUCLEOTIDE SEQUENCE [LARGE SCALE GENOMIC DNA]</scope>
    <source>
        <strain evidence="2 3">J11</strain>
    </source>
</reference>
<dbReference type="InterPro" id="IPR004323">
    <property type="entry name" value="Ion_tolerance_CutA"/>
</dbReference>
<evidence type="ECO:0000256" key="1">
    <source>
        <dbReference type="ARBA" id="ARBA00010169"/>
    </source>
</evidence>
<dbReference type="PANTHER" id="PTHR23419">
    <property type="entry name" value="DIVALENT CATION TOLERANCE CUTA-RELATED"/>
    <property type="match status" value="1"/>
</dbReference>
<evidence type="ECO:0000313" key="2">
    <source>
        <dbReference type="EMBL" id="TWG83456.1"/>
    </source>
</evidence>
<dbReference type="OrthoDB" id="37622at2"/>
<dbReference type="InterPro" id="IPR015867">
    <property type="entry name" value="N-reg_PII/ATP_PRibTrfase_C"/>
</dbReference>
<comment type="caution">
    <text evidence="2">The sequence shown here is derived from an EMBL/GenBank/DDBJ whole genome shotgun (WGS) entry which is preliminary data.</text>
</comment>
<protein>
    <submittedName>
        <fullName evidence="2">Divalent cation tolerance protein</fullName>
    </submittedName>
</protein>
<dbReference type="PANTHER" id="PTHR23419:SF8">
    <property type="entry name" value="FI09726P"/>
    <property type="match status" value="1"/>
</dbReference>
<dbReference type="SUPFAM" id="SSF54913">
    <property type="entry name" value="GlnB-like"/>
    <property type="match status" value="1"/>
</dbReference>
<dbReference type="GO" id="GO:0010038">
    <property type="term" value="P:response to metal ion"/>
    <property type="evidence" value="ECO:0007669"/>
    <property type="project" value="InterPro"/>
</dbReference>
<keyword evidence="3" id="KW-1185">Reference proteome</keyword>
<dbReference type="EMBL" id="VLJN01000024">
    <property type="protein sequence ID" value="TWG83456.1"/>
    <property type="molecule type" value="Genomic_DNA"/>
</dbReference>
<dbReference type="GO" id="GO:0005507">
    <property type="term" value="F:copper ion binding"/>
    <property type="evidence" value="ECO:0007669"/>
    <property type="project" value="TreeGrafter"/>
</dbReference>
<sequence length="119" mass="13108">MDPTPTDAATSVVAVMTMLPDEVSARAVTRAVLEARVAACVNRMPPCESEYWWQGRIESAREWPLIIKTTRERYGELERVIRAAHPYDVPEIVALPVVAGLPAYLEWVGTEARGDADGA</sequence>
<dbReference type="Pfam" id="PF03091">
    <property type="entry name" value="CutA1"/>
    <property type="match status" value="1"/>
</dbReference>
<gene>
    <name evidence="2" type="ORF">L602_003000000290</name>
</gene>
<accession>A0A562BE76</accession>
<organism evidence="2 3">
    <name type="scientific">Cupriavidus gilardii J11</name>
    <dbReference type="NCBI Taxonomy" id="936133"/>
    <lineage>
        <taxon>Bacteria</taxon>
        <taxon>Pseudomonadati</taxon>
        <taxon>Pseudomonadota</taxon>
        <taxon>Betaproteobacteria</taxon>
        <taxon>Burkholderiales</taxon>
        <taxon>Burkholderiaceae</taxon>
        <taxon>Cupriavidus</taxon>
    </lineage>
</organism>
<evidence type="ECO:0000313" key="3">
    <source>
        <dbReference type="Proteomes" id="UP000318141"/>
    </source>
</evidence>